<evidence type="ECO:0000313" key="2">
    <source>
        <dbReference type="EMBL" id="KAF5863203.1"/>
    </source>
</evidence>
<feature type="compositionally biased region" description="Basic and acidic residues" evidence="1">
    <location>
        <begin position="118"/>
        <end position="128"/>
    </location>
</feature>
<proteinExistence type="predicted"/>
<dbReference type="EMBL" id="SPNV01000056">
    <property type="protein sequence ID" value="KAF5863203.1"/>
    <property type="molecule type" value="Genomic_DNA"/>
</dbReference>
<reference evidence="2 3" key="1">
    <citation type="submission" date="2019-04" db="EMBL/GenBank/DDBJ databases">
        <title>Aspergillus burnettii sp. nov., novel species from soil in southeast Queensland.</title>
        <authorList>
            <person name="Gilchrist C.L.M."/>
            <person name="Pitt J.I."/>
            <person name="Lange L."/>
            <person name="Lacey H.J."/>
            <person name="Vuong D."/>
            <person name="Midgley D.J."/>
            <person name="Greenfield P."/>
            <person name="Bradbury M."/>
            <person name="Lacey E."/>
            <person name="Busk P.K."/>
            <person name="Pilgaard B."/>
            <person name="Chooi Y.H."/>
            <person name="Piggott A.M."/>
        </authorList>
    </citation>
    <scope>NUCLEOTIDE SEQUENCE [LARGE SCALE GENOMIC DNA]</scope>
    <source>
        <strain evidence="2 3">FRR 5400</strain>
    </source>
</reference>
<organism evidence="2 3">
    <name type="scientific">Petromyces alliaceus</name>
    <name type="common">Aspergillus alliaceus</name>
    <dbReference type="NCBI Taxonomy" id="209559"/>
    <lineage>
        <taxon>Eukaryota</taxon>
        <taxon>Fungi</taxon>
        <taxon>Dikarya</taxon>
        <taxon>Ascomycota</taxon>
        <taxon>Pezizomycotina</taxon>
        <taxon>Eurotiomycetes</taxon>
        <taxon>Eurotiomycetidae</taxon>
        <taxon>Eurotiales</taxon>
        <taxon>Aspergillaceae</taxon>
        <taxon>Aspergillus</taxon>
        <taxon>Aspergillus subgen. Circumdati</taxon>
    </lineage>
</organism>
<name>A0A8H6AC81_PETAA</name>
<evidence type="ECO:0000256" key="1">
    <source>
        <dbReference type="SAM" id="MobiDB-lite"/>
    </source>
</evidence>
<comment type="caution">
    <text evidence="2">The sequence shown here is derived from an EMBL/GenBank/DDBJ whole genome shotgun (WGS) entry which is preliminary data.</text>
</comment>
<keyword evidence="3" id="KW-1185">Reference proteome</keyword>
<accession>A0A8H6AC81</accession>
<sequence>MAGSPYMASTRANCDSGLIDITWEGGSKRLETLQAPNPPTSPLYIYDYQLPSNVVSTNLASIRGPNKLQHYHVTSMRLEELKLPVQPPNGMRPTCGAGESAAQEPLKRTRSGAGIGCDRLRADPQKRQ</sequence>
<feature type="region of interest" description="Disordered" evidence="1">
    <location>
        <begin position="84"/>
        <end position="128"/>
    </location>
</feature>
<dbReference type="Proteomes" id="UP000541154">
    <property type="component" value="Unassembled WGS sequence"/>
</dbReference>
<protein>
    <submittedName>
        <fullName evidence="2">Uncharacterized protein</fullName>
    </submittedName>
</protein>
<gene>
    <name evidence="2" type="ORF">ETB97_010431</name>
</gene>
<dbReference type="AlphaFoldDB" id="A0A8H6AC81"/>
<evidence type="ECO:0000313" key="3">
    <source>
        <dbReference type="Proteomes" id="UP000541154"/>
    </source>
</evidence>